<dbReference type="Pfam" id="PF00196">
    <property type="entry name" value="GerE"/>
    <property type="match status" value="1"/>
</dbReference>
<accession>A0ABQ5P6L4</accession>
<dbReference type="SUPFAM" id="SSF46894">
    <property type="entry name" value="C-terminal effector domain of the bipartite response regulators"/>
    <property type="match status" value="2"/>
</dbReference>
<proteinExistence type="predicted"/>
<dbReference type="InterPro" id="IPR000792">
    <property type="entry name" value="Tscrpt_reg_LuxR_C"/>
</dbReference>
<dbReference type="Gene3D" id="1.10.10.10">
    <property type="entry name" value="Winged helix-like DNA-binding domain superfamily/Winged helix DNA-binding domain"/>
    <property type="match status" value="1"/>
</dbReference>
<organism evidence="2 3">
    <name type="scientific">Streptomyces yaizuensis</name>
    <dbReference type="NCBI Taxonomy" id="2989713"/>
    <lineage>
        <taxon>Bacteria</taxon>
        <taxon>Bacillati</taxon>
        <taxon>Actinomycetota</taxon>
        <taxon>Actinomycetes</taxon>
        <taxon>Kitasatosporales</taxon>
        <taxon>Streptomycetaceae</taxon>
        <taxon>Streptomyces</taxon>
    </lineage>
</organism>
<comment type="caution">
    <text evidence="2">The sequence shown here is derived from an EMBL/GenBank/DDBJ whole genome shotgun (WGS) entry which is preliminary data.</text>
</comment>
<dbReference type="EMBL" id="BSBI01000013">
    <property type="protein sequence ID" value="GLF98120.1"/>
    <property type="molecule type" value="Genomic_DNA"/>
</dbReference>
<dbReference type="InterPro" id="IPR016032">
    <property type="entry name" value="Sig_transdc_resp-reg_C-effctor"/>
</dbReference>
<protein>
    <submittedName>
        <fullName evidence="2">LuxR C-terminal-related transcriptional regulator</fullName>
    </submittedName>
</protein>
<evidence type="ECO:0000313" key="2">
    <source>
        <dbReference type="EMBL" id="GLF98120.1"/>
    </source>
</evidence>
<sequence length="155" mass="16119">MNARSRHEDGLHTTSLTRGEITVLGHLAEGRTQREAAAALSVAVSTVAGYLTSAANKLLTSRAAATLHAAIIAGHLPAPEYTGPPVEFTNEERHLWQTFATAPTKTAAATALGLSPTVVSSRLDALMSRAGARNPAHFIALGHTHRVLSEAGPAS</sequence>
<name>A0ABQ5P6L4_9ACTN</name>
<gene>
    <name evidence="2" type="ORF">SYYSPA8_27505</name>
</gene>
<evidence type="ECO:0000313" key="3">
    <source>
        <dbReference type="Proteomes" id="UP001291653"/>
    </source>
</evidence>
<dbReference type="Proteomes" id="UP001291653">
    <property type="component" value="Unassembled WGS sequence"/>
</dbReference>
<dbReference type="SMART" id="SM00421">
    <property type="entry name" value="HTH_LUXR"/>
    <property type="match status" value="1"/>
</dbReference>
<feature type="domain" description="HTH luxR-type" evidence="1">
    <location>
        <begin position="13"/>
        <end position="69"/>
    </location>
</feature>
<reference evidence="2 3" key="1">
    <citation type="submission" date="2022-10" db="EMBL/GenBank/DDBJ databases">
        <title>Draft genome sequence of Streptomyces sp. YSPA8.</title>
        <authorList>
            <person name="Moriuchi R."/>
            <person name="Dohra H."/>
            <person name="Yamamura H."/>
            <person name="Kodani S."/>
        </authorList>
    </citation>
    <scope>NUCLEOTIDE SEQUENCE [LARGE SCALE GENOMIC DNA]</scope>
    <source>
        <strain evidence="2 3">YSPA8</strain>
    </source>
</reference>
<evidence type="ECO:0000259" key="1">
    <source>
        <dbReference type="SMART" id="SM00421"/>
    </source>
</evidence>
<dbReference type="InterPro" id="IPR036388">
    <property type="entry name" value="WH-like_DNA-bd_sf"/>
</dbReference>
<dbReference type="PRINTS" id="PR00038">
    <property type="entry name" value="HTHLUXR"/>
</dbReference>
<keyword evidence="3" id="KW-1185">Reference proteome</keyword>
<dbReference type="RefSeq" id="WP_323450108.1">
    <property type="nucleotide sequence ID" value="NZ_BSBI01000013.1"/>
</dbReference>